<dbReference type="PATRIC" id="fig|68223.7.peg.5803"/>
<dbReference type="OrthoDB" id="2135299at2"/>
<evidence type="ECO:0000313" key="3">
    <source>
        <dbReference type="Proteomes" id="UP000033551"/>
    </source>
</evidence>
<dbReference type="Pfam" id="PF01300">
    <property type="entry name" value="Sua5_yciO_yrdC"/>
    <property type="match status" value="1"/>
</dbReference>
<name>A0A0F4JZF7_9ACTN</name>
<dbReference type="InterPro" id="IPR006070">
    <property type="entry name" value="Sua5-like_dom"/>
</dbReference>
<evidence type="ECO:0000259" key="1">
    <source>
        <dbReference type="PROSITE" id="PS51163"/>
    </source>
</evidence>
<dbReference type="EMBL" id="JZWV01000027">
    <property type="protein sequence ID" value="KJY39214.1"/>
    <property type="molecule type" value="Genomic_DNA"/>
</dbReference>
<sequence>MPSNTPRGPWRGEPVPEALEALSAPGGLVVCATKVGYILMTTDGRGLERKFDAKRRNRNKPGVVLCADLDQLKELAELNEEVLAFYERHWEQDVLLGCILPWRQEALALLPDETTRELATDTRGTSCFVIRFGRPAEQLVERMWAERRLVFASSANPSGVGNRGRVENIGTRIEEEADFIVCADDYVASVQPDKDEDTRHEQGVMVSMVDAEGVLVPVQKGERSVSPAPVLIRRGLDYPVIMENLSEIYPSWDYRHGEYY</sequence>
<dbReference type="InterPro" id="IPR017945">
    <property type="entry name" value="DHBP_synth_RibB-like_a/b_dom"/>
</dbReference>
<accession>A0A0F4JZF7</accession>
<dbReference type="PROSITE" id="PS51163">
    <property type="entry name" value="YRDC"/>
    <property type="match status" value="1"/>
</dbReference>
<keyword evidence="3" id="KW-1185">Reference proteome</keyword>
<dbReference type="Gene3D" id="3.90.870.10">
    <property type="entry name" value="DHBP synthase"/>
    <property type="match status" value="1"/>
</dbReference>
<gene>
    <name evidence="2" type="ORF">VR44_01985</name>
</gene>
<dbReference type="RefSeq" id="WP_045945582.1">
    <property type="nucleotide sequence ID" value="NZ_JZWV01000027.1"/>
</dbReference>
<dbReference type="GO" id="GO:0003725">
    <property type="term" value="F:double-stranded RNA binding"/>
    <property type="evidence" value="ECO:0007669"/>
    <property type="project" value="InterPro"/>
</dbReference>
<proteinExistence type="predicted"/>
<dbReference type="SUPFAM" id="SSF55821">
    <property type="entry name" value="YrdC/RibB"/>
    <property type="match status" value="1"/>
</dbReference>
<comment type="caution">
    <text evidence="2">The sequence shown here is derived from an EMBL/GenBank/DDBJ whole genome shotgun (WGS) entry which is preliminary data.</text>
</comment>
<evidence type="ECO:0000313" key="2">
    <source>
        <dbReference type="EMBL" id="KJY39214.1"/>
    </source>
</evidence>
<feature type="domain" description="YrdC-like" evidence="1">
    <location>
        <begin position="12"/>
        <end position="237"/>
    </location>
</feature>
<reference evidence="2 3" key="1">
    <citation type="submission" date="2015-02" db="EMBL/GenBank/DDBJ databases">
        <authorList>
            <person name="Ju K.-S."/>
            <person name="Doroghazi J.R."/>
            <person name="Metcalf W."/>
        </authorList>
    </citation>
    <scope>NUCLEOTIDE SEQUENCE [LARGE SCALE GENOMIC DNA]</scope>
    <source>
        <strain evidence="2 3">NRRL ISP-5550</strain>
    </source>
</reference>
<organism evidence="2 3">
    <name type="scientific">Streptomyces katrae</name>
    <dbReference type="NCBI Taxonomy" id="68223"/>
    <lineage>
        <taxon>Bacteria</taxon>
        <taxon>Bacillati</taxon>
        <taxon>Actinomycetota</taxon>
        <taxon>Actinomycetes</taxon>
        <taxon>Kitasatosporales</taxon>
        <taxon>Streptomycetaceae</taxon>
        <taxon>Streptomyces</taxon>
    </lineage>
</organism>
<dbReference type="AlphaFoldDB" id="A0A0F4JZF7"/>
<dbReference type="Proteomes" id="UP000033551">
    <property type="component" value="Unassembled WGS sequence"/>
</dbReference>
<protein>
    <submittedName>
        <fullName evidence="2">Translation factor (SUA5)</fullName>
    </submittedName>
</protein>